<proteinExistence type="predicted"/>
<dbReference type="EMBL" id="CABIJS010000277">
    <property type="protein sequence ID" value="VUZ48081.1"/>
    <property type="molecule type" value="Genomic_DNA"/>
</dbReference>
<evidence type="ECO:0000313" key="1">
    <source>
        <dbReference type="EMBL" id="VUZ48081.1"/>
    </source>
</evidence>
<protein>
    <submittedName>
        <fullName evidence="1">Uncharacterized protein</fullName>
    </submittedName>
</protein>
<sequence length="64" mass="7167">MDLATGQFSSLPDMIKARCFPVCVETEKEILSLALGSFETLRTAFRMKFSRLLQEEVVASATHD</sequence>
<keyword evidence="2" id="KW-1185">Reference proteome</keyword>
<accession>A0A564YLD1</accession>
<gene>
    <name evidence="1" type="ORF">WMSIL1_LOCUS7512</name>
</gene>
<name>A0A564YLD1_HYMDI</name>
<reference evidence="1 2" key="1">
    <citation type="submission" date="2019-07" db="EMBL/GenBank/DDBJ databases">
        <authorList>
            <person name="Jastrzebski P J."/>
            <person name="Paukszto L."/>
            <person name="Jastrzebski P J."/>
        </authorList>
    </citation>
    <scope>NUCLEOTIDE SEQUENCE [LARGE SCALE GENOMIC DNA]</scope>
    <source>
        <strain evidence="1 2">WMS-il1</strain>
    </source>
</reference>
<organism evidence="1 2">
    <name type="scientific">Hymenolepis diminuta</name>
    <name type="common">Rat tapeworm</name>
    <dbReference type="NCBI Taxonomy" id="6216"/>
    <lineage>
        <taxon>Eukaryota</taxon>
        <taxon>Metazoa</taxon>
        <taxon>Spiralia</taxon>
        <taxon>Lophotrochozoa</taxon>
        <taxon>Platyhelminthes</taxon>
        <taxon>Cestoda</taxon>
        <taxon>Eucestoda</taxon>
        <taxon>Cyclophyllidea</taxon>
        <taxon>Hymenolepididae</taxon>
        <taxon>Hymenolepis</taxon>
    </lineage>
</organism>
<dbReference type="AlphaFoldDB" id="A0A564YLD1"/>
<dbReference type="Proteomes" id="UP000321570">
    <property type="component" value="Unassembled WGS sequence"/>
</dbReference>
<evidence type="ECO:0000313" key="2">
    <source>
        <dbReference type="Proteomes" id="UP000321570"/>
    </source>
</evidence>